<dbReference type="EC" id="2.7.7.7" evidence="2 20"/>
<feature type="binding site" evidence="18">
    <location>
        <position position="57"/>
    </location>
    <ligand>
        <name>substrate</name>
    </ligand>
</feature>
<evidence type="ECO:0000313" key="23">
    <source>
        <dbReference type="Proteomes" id="UP000249185"/>
    </source>
</evidence>
<evidence type="ECO:0000256" key="20">
    <source>
        <dbReference type="RuleBase" id="RU364087"/>
    </source>
</evidence>
<evidence type="ECO:0000256" key="15">
    <source>
        <dbReference type="ARBA" id="ARBA00026073"/>
    </source>
</evidence>
<dbReference type="Gene3D" id="3.30.420.10">
    <property type="entry name" value="Ribonuclease H-like superfamily/Ribonuclease H"/>
    <property type="match status" value="1"/>
</dbReference>
<evidence type="ECO:0000256" key="6">
    <source>
        <dbReference type="ARBA" id="ARBA00022705"/>
    </source>
</evidence>
<reference evidence="22 23" key="1">
    <citation type="submission" date="2017-08" db="EMBL/GenBank/DDBJ databases">
        <title>Infants hospitalized years apart are colonized by the same room-sourced microbial strains.</title>
        <authorList>
            <person name="Brooks B."/>
            <person name="Olm M.R."/>
            <person name="Firek B.A."/>
            <person name="Baker R."/>
            <person name="Thomas B.C."/>
            <person name="Morowitz M.J."/>
            <person name="Banfield J.F."/>
        </authorList>
    </citation>
    <scope>NUCLEOTIDE SEQUENCE [LARGE SCALE GENOMIC DNA]</scope>
    <source>
        <strain evidence="22">S2_005_002_R2_34</strain>
    </source>
</reference>
<evidence type="ECO:0000313" key="22">
    <source>
        <dbReference type="EMBL" id="PZQ52510.1"/>
    </source>
</evidence>
<comment type="cofactor">
    <cofactor evidence="19">
        <name>Mg(2+)</name>
        <dbReference type="ChEBI" id="CHEBI:18420"/>
    </cofactor>
    <cofactor evidence="19">
        <name>Mn(2+)</name>
        <dbReference type="ChEBI" id="CHEBI:29035"/>
    </cofactor>
    <text evidence="19">Binds 2 divalent metal cations. Magnesium or manganese.</text>
</comment>
<evidence type="ECO:0000256" key="18">
    <source>
        <dbReference type="PIRSR" id="PIRSR606309-2"/>
    </source>
</evidence>
<feature type="binding site" evidence="19">
    <location>
        <position position="155"/>
    </location>
    <ligand>
        <name>a divalent metal cation</name>
        <dbReference type="ChEBI" id="CHEBI:60240"/>
        <label>1</label>
        <note>catalytic</note>
    </ligand>
</feature>
<accession>A0A2W5QLU4</accession>
<dbReference type="CDD" id="cd06131">
    <property type="entry name" value="DNA_pol_III_epsilon_Ecoli_like"/>
    <property type="match status" value="1"/>
</dbReference>
<keyword evidence="10 20" id="KW-0269">Exonuclease</keyword>
<evidence type="ECO:0000256" key="17">
    <source>
        <dbReference type="PIRSR" id="PIRSR606309-1"/>
    </source>
</evidence>
<feature type="binding site" evidence="19">
    <location>
        <position position="9"/>
    </location>
    <ligand>
        <name>a divalent metal cation</name>
        <dbReference type="ChEBI" id="CHEBI:60240"/>
        <label>1</label>
        <note>catalytic</note>
    </ligand>
</feature>
<evidence type="ECO:0000259" key="21">
    <source>
        <dbReference type="SMART" id="SM00479"/>
    </source>
</evidence>
<dbReference type="FunFam" id="3.30.420.10:FF:000012">
    <property type="entry name" value="DNA polymerase III subunit epsilon"/>
    <property type="match status" value="1"/>
</dbReference>
<protein>
    <recommendedName>
        <fullName evidence="3 20">DNA polymerase III subunit epsilon</fullName>
        <ecNumber evidence="2 20">2.7.7.7</ecNumber>
    </recommendedName>
</protein>
<dbReference type="GO" id="GO:0045004">
    <property type="term" value="P:DNA replication proofreading"/>
    <property type="evidence" value="ECO:0007669"/>
    <property type="project" value="TreeGrafter"/>
</dbReference>
<evidence type="ECO:0000256" key="5">
    <source>
        <dbReference type="ARBA" id="ARBA00022695"/>
    </source>
</evidence>
<dbReference type="SUPFAM" id="SSF53098">
    <property type="entry name" value="Ribonuclease H-like"/>
    <property type="match status" value="1"/>
</dbReference>
<evidence type="ECO:0000256" key="10">
    <source>
        <dbReference type="ARBA" id="ARBA00022839"/>
    </source>
</evidence>
<dbReference type="SMART" id="SM00479">
    <property type="entry name" value="EXOIII"/>
    <property type="match status" value="1"/>
</dbReference>
<dbReference type="InterPro" id="IPR012337">
    <property type="entry name" value="RNaseH-like_sf"/>
</dbReference>
<evidence type="ECO:0000256" key="19">
    <source>
        <dbReference type="PIRSR" id="PIRSR606309-3"/>
    </source>
</evidence>
<keyword evidence="13 19" id="KW-0464">Manganese</keyword>
<dbReference type="GO" id="GO:0003887">
    <property type="term" value="F:DNA-directed DNA polymerase activity"/>
    <property type="evidence" value="ECO:0007669"/>
    <property type="project" value="UniProtKB-KW"/>
</dbReference>
<comment type="catalytic activity">
    <reaction evidence="16 20">
        <text>DNA(n) + a 2'-deoxyribonucleoside 5'-triphosphate = DNA(n+1) + diphosphate</text>
        <dbReference type="Rhea" id="RHEA:22508"/>
        <dbReference type="Rhea" id="RHEA-COMP:17339"/>
        <dbReference type="Rhea" id="RHEA-COMP:17340"/>
        <dbReference type="ChEBI" id="CHEBI:33019"/>
        <dbReference type="ChEBI" id="CHEBI:61560"/>
        <dbReference type="ChEBI" id="CHEBI:173112"/>
        <dbReference type="EC" id="2.7.7.7"/>
    </reaction>
</comment>
<dbReference type="NCBIfam" id="TIGR01406">
    <property type="entry name" value="dnaQ_proteo"/>
    <property type="match status" value="1"/>
</dbReference>
<evidence type="ECO:0000256" key="4">
    <source>
        <dbReference type="ARBA" id="ARBA00022679"/>
    </source>
</evidence>
<dbReference type="Proteomes" id="UP000249185">
    <property type="component" value="Unassembled WGS sequence"/>
</dbReference>
<evidence type="ECO:0000256" key="2">
    <source>
        <dbReference type="ARBA" id="ARBA00012417"/>
    </source>
</evidence>
<dbReference type="Pfam" id="PF00929">
    <property type="entry name" value="RNase_T"/>
    <property type="match status" value="1"/>
</dbReference>
<feature type="binding site" evidence="19">
    <location>
        <position position="7"/>
    </location>
    <ligand>
        <name>a divalent metal cation</name>
        <dbReference type="ChEBI" id="CHEBI:60240"/>
        <label>1</label>
        <note>catalytic</note>
    </ligand>
</feature>
<feature type="binding site" evidence="18">
    <location>
        <position position="9"/>
    </location>
    <ligand>
        <name>substrate</name>
    </ligand>
</feature>
<keyword evidence="8 19" id="KW-0479">Metal-binding</keyword>
<comment type="caution">
    <text evidence="22">The sequence shown here is derived from an EMBL/GenBank/DDBJ whole genome shotgun (WGS) entry which is preliminary data.</text>
</comment>
<keyword evidence="6 20" id="KW-0235">DNA replication</keyword>
<dbReference type="InterPro" id="IPR036397">
    <property type="entry name" value="RNaseH_sf"/>
</dbReference>
<dbReference type="GO" id="GO:0008408">
    <property type="term" value="F:3'-5' exonuclease activity"/>
    <property type="evidence" value="ECO:0007669"/>
    <property type="project" value="TreeGrafter"/>
</dbReference>
<dbReference type="InterPro" id="IPR006309">
    <property type="entry name" value="DnaQ_proteo"/>
</dbReference>
<dbReference type="InterPro" id="IPR006054">
    <property type="entry name" value="DnaQ"/>
</dbReference>
<evidence type="ECO:0000256" key="11">
    <source>
        <dbReference type="ARBA" id="ARBA00022842"/>
    </source>
</evidence>
<organism evidence="22 23">
    <name type="scientific">Rhodovulum sulfidophilum</name>
    <name type="common">Rhodobacter sulfidophilus</name>
    <dbReference type="NCBI Taxonomy" id="35806"/>
    <lineage>
        <taxon>Bacteria</taxon>
        <taxon>Pseudomonadati</taxon>
        <taxon>Pseudomonadota</taxon>
        <taxon>Alphaproteobacteria</taxon>
        <taxon>Rhodobacterales</taxon>
        <taxon>Paracoccaceae</taxon>
        <taxon>Rhodovulum</taxon>
    </lineage>
</organism>
<keyword evidence="5 20" id="KW-0548">Nucleotidyltransferase</keyword>
<feature type="binding site" evidence="18">
    <location>
        <position position="7"/>
    </location>
    <ligand>
        <name>substrate</name>
    </ligand>
</feature>
<evidence type="ECO:0000256" key="7">
    <source>
        <dbReference type="ARBA" id="ARBA00022722"/>
    </source>
</evidence>
<dbReference type="AlphaFoldDB" id="A0A2W5QLU4"/>
<sequence length="229" mass="24829">MREIVLDTETTGFDPEAGDRIVEIGGVELLNHLPTGRSYHVYVNPERDMPAEAFAVHGLSTEFLSDKPVFARIAAEFLAFIGDARLVIHNAAFDIKFLNAELRWARLPEIPFARAVDSLDLARRRFPGAQNTLDALCRRFGVDNSAREKHGALLDSELLAEVYLELVGGRQPDLVLTVGGLAAGEAVAAAYAPPPRPRPLAPRLTEAERAAHAAFVAELGAAALWSRAG</sequence>
<dbReference type="GO" id="GO:0003677">
    <property type="term" value="F:DNA binding"/>
    <property type="evidence" value="ECO:0007669"/>
    <property type="project" value="InterPro"/>
</dbReference>
<keyword evidence="12 20" id="KW-0239">DNA-directed DNA polymerase</keyword>
<dbReference type="NCBIfam" id="NF004316">
    <property type="entry name" value="PRK05711.1"/>
    <property type="match status" value="1"/>
</dbReference>
<evidence type="ECO:0000256" key="13">
    <source>
        <dbReference type="ARBA" id="ARBA00023211"/>
    </source>
</evidence>
<keyword evidence="11 19" id="KW-0460">Magnesium</keyword>
<evidence type="ECO:0000256" key="14">
    <source>
        <dbReference type="ARBA" id="ARBA00025483"/>
    </source>
</evidence>
<feature type="domain" description="Exonuclease" evidence="21">
    <location>
        <begin position="2"/>
        <end position="172"/>
    </location>
</feature>
<keyword evidence="9 20" id="KW-0378">Hydrolase</keyword>
<gene>
    <name evidence="20" type="primary">dnaQ</name>
    <name evidence="22" type="ORF">DI556_02340</name>
</gene>
<feature type="active site" description="Proton acceptor" evidence="17">
    <location>
        <position position="150"/>
    </location>
</feature>
<dbReference type="NCBIfam" id="TIGR00573">
    <property type="entry name" value="dnaq"/>
    <property type="match status" value="1"/>
</dbReference>
<dbReference type="GO" id="GO:0005829">
    <property type="term" value="C:cytosol"/>
    <property type="evidence" value="ECO:0007669"/>
    <property type="project" value="TreeGrafter"/>
</dbReference>
<proteinExistence type="predicted"/>
<dbReference type="InterPro" id="IPR013520">
    <property type="entry name" value="Ribonucl_H"/>
</dbReference>
<dbReference type="EMBL" id="QFPW01000001">
    <property type="protein sequence ID" value="PZQ52510.1"/>
    <property type="molecule type" value="Genomic_DNA"/>
</dbReference>
<dbReference type="GO" id="GO:0046872">
    <property type="term" value="F:metal ion binding"/>
    <property type="evidence" value="ECO:0007669"/>
    <property type="project" value="UniProtKB-KW"/>
</dbReference>
<evidence type="ECO:0000256" key="1">
    <source>
        <dbReference type="ARBA" id="ARBA00001936"/>
    </source>
</evidence>
<comment type="function">
    <text evidence="14 20">DNA polymerase III is a complex, multichain enzyme responsible for most of the replicative synthesis in bacteria. The epsilon subunit contain the editing function and is a proofreading 3'-5' exonuclease.</text>
</comment>
<dbReference type="PANTHER" id="PTHR30231:SF41">
    <property type="entry name" value="DNA POLYMERASE III SUBUNIT EPSILON"/>
    <property type="match status" value="1"/>
</dbReference>
<evidence type="ECO:0000256" key="3">
    <source>
        <dbReference type="ARBA" id="ARBA00020352"/>
    </source>
</evidence>
<feature type="binding site" evidence="18">
    <location>
        <position position="155"/>
    </location>
    <ligand>
        <name>substrate</name>
    </ligand>
</feature>
<comment type="subunit">
    <text evidence="15 20">DNA polymerase III contains a core (composed of alpha, epsilon and theta chains) that associates with a tau subunit. This core dimerizes to form the POLIII' complex. PolIII' associates with the gamma complex (composed of gamma, delta, delta', psi and chi chains) and with the beta chain to form the complete DNA polymerase III complex.</text>
</comment>
<comment type="cofactor">
    <cofactor evidence="1 20">
        <name>Mn(2+)</name>
        <dbReference type="ChEBI" id="CHEBI:29035"/>
    </cofactor>
</comment>
<evidence type="ECO:0000256" key="12">
    <source>
        <dbReference type="ARBA" id="ARBA00022932"/>
    </source>
</evidence>
<evidence type="ECO:0000256" key="16">
    <source>
        <dbReference type="ARBA" id="ARBA00049244"/>
    </source>
</evidence>
<evidence type="ECO:0000256" key="8">
    <source>
        <dbReference type="ARBA" id="ARBA00022723"/>
    </source>
</evidence>
<keyword evidence="4 20" id="KW-0808">Transferase</keyword>
<evidence type="ECO:0000256" key="9">
    <source>
        <dbReference type="ARBA" id="ARBA00022801"/>
    </source>
</evidence>
<feature type="binding site" evidence="18">
    <location>
        <position position="52"/>
    </location>
    <ligand>
        <name>substrate</name>
    </ligand>
</feature>
<keyword evidence="7 20" id="KW-0540">Nuclease</keyword>
<name>A0A2W5QLU4_RHOSU</name>
<dbReference type="PANTHER" id="PTHR30231">
    <property type="entry name" value="DNA POLYMERASE III SUBUNIT EPSILON"/>
    <property type="match status" value="1"/>
</dbReference>